<evidence type="ECO:0000313" key="1">
    <source>
        <dbReference type="EMBL" id="KRY63999.1"/>
    </source>
</evidence>
<evidence type="ECO:0000313" key="2">
    <source>
        <dbReference type="Proteomes" id="UP000054995"/>
    </source>
</evidence>
<accession>A0A0V1DR04</accession>
<dbReference type="AlphaFoldDB" id="A0A0V1DR04"/>
<keyword evidence="2" id="KW-1185">Reference proteome</keyword>
<protein>
    <submittedName>
        <fullName evidence="1">Uncharacterized protein</fullName>
    </submittedName>
</protein>
<gene>
    <name evidence="1" type="ORF">T4D_1380</name>
</gene>
<dbReference type="EMBL" id="JYDT01001833">
    <property type="protein sequence ID" value="KRY63999.1"/>
    <property type="molecule type" value="Genomic_DNA"/>
</dbReference>
<sequence>MILDQKAEDLCSNILKNERVLSCLYKLVKFWKLGSVLPIFSVILRFLMSHIQLKLYNMERDEIDLKTWFSDGNTS</sequence>
<proteinExistence type="predicted"/>
<reference evidence="1 2" key="1">
    <citation type="submission" date="2015-01" db="EMBL/GenBank/DDBJ databases">
        <title>Evolution of Trichinella species and genotypes.</title>
        <authorList>
            <person name="Korhonen P.K."/>
            <person name="Edoardo P."/>
            <person name="Giuseppe L.R."/>
            <person name="Gasser R.B."/>
        </authorList>
    </citation>
    <scope>NUCLEOTIDE SEQUENCE [LARGE SCALE GENOMIC DNA]</scope>
    <source>
        <strain evidence="1">ISS470</strain>
    </source>
</reference>
<name>A0A0V1DR04_TRIPS</name>
<organism evidence="1 2">
    <name type="scientific">Trichinella pseudospiralis</name>
    <name type="common">Parasitic roundworm</name>
    <dbReference type="NCBI Taxonomy" id="6337"/>
    <lineage>
        <taxon>Eukaryota</taxon>
        <taxon>Metazoa</taxon>
        <taxon>Ecdysozoa</taxon>
        <taxon>Nematoda</taxon>
        <taxon>Enoplea</taxon>
        <taxon>Dorylaimia</taxon>
        <taxon>Trichinellida</taxon>
        <taxon>Trichinellidae</taxon>
        <taxon>Trichinella</taxon>
    </lineage>
</organism>
<dbReference type="Proteomes" id="UP000054995">
    <property type="component" value="Unassembled WGS sequence"/>
</dbReference>
<comment type="caution">
    <text evidence="1">The sequence shown here is derived from an EMBL/GenBank/DDBJ whole genome shotgun (WGS) entry which is preliminary data.</text>
</comment>